<name>A0AAW0TQE3_SCYPA</name>
<proteinExistence type="predicted"/>
<keyword evidence="3" id="KW-1185">Reference proteome</keyword>
<accession>A0AAW0TQE3</accession>
<dbReference type="Proteomes" id="UP001487740">
    <property type="component" value="Unassembled WGS sequence"/>
</dbReference>
<protein>
    <submittedName>
        <fullName evidence="2">Uncharacterized protein</fullName>
    </submittedName>
</protein>
<sequence length="141" mass="15824">MQTALLHHRVTRVRLRLEDVPQVCAPRRVLSEHQSFWRSTCSQHGDVGPRVPSKTLGTSPARKPGRPSSSLLYTMTHLTCSQYPSRARGKSRLRKDVQRGSEQTQLPPVRREREALAAGPRTSVPCTAILPTARLLHLSFL</sequence>
<feature type="region of interest" description="Disordered" evidence="1">
    <location>
        <begin position="41"/>
        <end position="71"/>
    </location>
</feature>
<comment type="caution">
    <text evidence="2">The sequence shown here is derived from an EMBL/GenBank/DDBJ whole genome shotgun (WGS) entry which is preliminary data.</text>
</comment>
<evidence type="ECO:0000313" key="3">
    <source>
        <dbReference type="Proteomes" id="UP001487740"/>
    </source>
</evidence>
<dbReference type="EMBL" id="JARAKH010000028">
    <property type="protein sequence ID" value="KAK8388577.1"/>
    <property type="molecule type" value="Genomic_DNA"/>
</dbReference>
<evidence type="ECO:0000256" key="1">
    <source>
        <dbReference type="SAM" id="MobiDB-lite"/>
    </source>
</evidence>
<gene>
    <name evidence="2" type="ORF">O3P69_020515</name>
</gene>
<evidence type="ECO:0000313" key="2">
    <source>
        <dbReference type="EMBL" id="KAK8388577.1"/>
    </source>
</evidence>
<reference evidence="2 3" key="1">
    <citation type="submission" date="2023-03" db="EMBL/GenBank/DDBJ databases">
        <title>High-quality genome of Scylla paramamosain provides insights in environmental adaptation.</title>
        <authorList>
            <person name="Zhang L."/>
        </authorList>
    </citation>
    <scope>NUCLEOTIDE SEQUENCE [LARGE SCALE GENOMIC DNA]</scope>
    <source>
        <strain evidence="2">LZ_2023a</strain>
        <tissue evidence="2">Muscle</tissue>
    </source>
</reference>
<dbReference type="AlphaFoldDB" id="A0AAW0TQE3"/>
<feature type="region of interest" description="Disordered" evidence="1">
    <location>
        <begin position="83"/>
        <end position="120"/>
    </location>
</feature>
<organism evidence="2 3">
    <name type="scientific">Scylla paramamosain</name>
    <name type="common">Mud crab</name>
    <dbReference type="NCBI Taxonomy" id="85552"/>
    <lineage>
        <taxon>Eukaryota</taxon>
        <taxon>Metazoa</taxon>
        <taxon>Ecdysozoa</taxon>
        <taxon>Arthropoda</taxon>
        <taxon>Crustacea</taxon>
        <taxon>Multicrustacea</taxon>
        <taxon>Malacostraca</taxon>
        <taxon>Eumalacostraca</taxon>
        <taxon>Eucarida</taxon>
        <taxon>Decapoda</taxon>
        <taxon>Pleocyemata</taxon>
        <taxon>Brachyura</taxon>
        <taxon>Eubrachyura</taxon>
        <taxon>Portunoidea</taxon>
        <taxon>Portunidae</taxon>
        <taxon>Portuninae</taxon>
        <taxon>Scylla</taxon>
    </lineage>
</organism>